<gene>
    <name evidence="2" type="ORF">NDU88_003381</name>
</gene>
<evidence type="ECO:0000313" key="2">
    <source>
        <dbReference type="EMBL" id="KAJ1090246.1"/>
    </source>
</evidence>
<sequence>MINYIHTLQFINIIEKEGEGHLMVHSGEVAELSLTLVDLMAATQGLQVEVISKIDVVAIDVNLLQADLQKATDRVAAMKQNVNTLQQKFHSLRYTVFNLQKQPTWMNV</sequence>
<dbReference type="AlphaFoldDB" id="A0AAV7LF44"/>
<dbReference type="Proteomes" id="UP001066276">
    <property type="component" value="Chromosome 11"/>
</dbReference>
<keyword evidence="3" id="KW-1185">Reference proteome</keyword>
<dbReference type="EMBL" id="JANPWB010000015">
    <property type="protein sequence ID" value="KAJ1090246.1"/>
    <property type="molecule type" value="Genomic_DNA"/>
</dbReference>
<reference evidence="2" key="1">
    <citation type="journal article" date="2022" name="bioRxiv">
        <title>Sequencing and chromosome-scale assembly of the giantPleurodeles waltlgenome.</title>
        <authorList>
            <person name="Brown T."/>
            <person name="Elewa A."/>
            <person name="Iarovenko S."/>
            <person name="Subramanian E."/>
            <person name="Araus A.J."/>
            <person name="Petzold A."/>
            <person name="Susuki M."/>
            <person name="Suzuki K.-i.T."/>
            <person name="Hayashi T."/>
            <person name="Toyoda A."/>
            <person name="Oliveira C."/>
            <person name="Osipova E."/>
            <person name="Leigh N.D."/>
            <person name="Simon A."/>
            <person name="Yun M.H."/>
        </authorList>
    </citation>
    <scope>NUCLEOTIDE SEQUENCE</scope>
    <source>
        <strain evidence="2">20211129_DDA</strain>
        <tissue evidence="2">Liver</tissue>
    </source>
</reference>
<comment type="caution">
    <text evidence="2">The sequence shown here is derived from an EMBL/GenBank/DDBJ whole genome shotgun (WGS) entry which is preliminary data.</text>
</comment>
<proteinExistence type="predicted"/>
<protein>
    <submittedName>
        <fullName evidence="2">Uncharacterized protein</fullName>
    </submittedName>
</protein>
<evidence type="ECO:0000256" key="1">
    <source>
        <dbReference type="SAM" id="Coils"/>
    </source>
</evidence>
<keyword evidence="1" id="KW-0175">Coiled coil</keyword>
<feature type="coiled-coil region" evidence="1">
    <location>
        <begin position="61"/>
        <end position="88"/>
    </location>
</feature>
<accession>A0AAV7LF44</accession>
<organism evidence="2 3">
    <name type="scientific">Pleurodeles waltl</name>
    <name type="common">Iberian ribbed newt</name>
    <dbReference type="NCBI Taxonomy" id="8319"/>
    <lineage>
        <taxon>Eukaryota</taxon>
        <taxon>Metazoa</taxon>
        <taxon>Chordata</taxon>
        <taxon>Craniata</taxon>
        <taxon>Vertebrata</taxon>
        <taxon>Euteleostomi</taxon>
        <taxon>Amphibia</taxon>
        <taxon>Batrachia</taxon>
        <taxon>Caudata</taxon>
        <taxon>Salamandroidea</taxon>
        <taxon>Salamandridae</taxon>
        <taxon>Pleurodelinae</taxon>
        <taxon>Pleurodeles</taxon>
    </lineage>
</organism>
<name>A0AAV7LF44_PLEWA</name>
<evidence type="ECO:0000313" key="3">
    <source>
        <dbReference type="Proteomes" id="UP001066276"/>
    </source>
</evidence>